<keyword evidence="12" id="KW-0732">Signal</keyword>
<evidence type="ECO:0000259" key="13">
    <source>
        <dbReference type="PROSITE" id="PS50873"/>
    </source>
</evidence>
<dbReference type="Proteomes" id="UP000800041">
    <property type="component" value="Unassembled WGS sequence"/>
</dbReference>
<dbReference type="PROSITE" id="PS50873">
    <property type="entry name" value="PEROXIDASE_4"/>
    <property type="match status" value="1"/>
</dbReference>
<comment type="cofactor">
    <cofactor evidence="9">
        <name>heme b</name>
        <dbReference type="ChEBI" id="CHEBI:60344"/>
    </cofactor>
    <text evidence="9">Binds 1 heme b (iron(II)-protoporphyrin IX) group per subunit.</text>
</comment>
<dbReference type="FunFam" id="1.10.520.10:FF:000021">
    <property type="entry name" value="Peroxidase"/>
    <property type="match status" value="1"/>
</dbReference>
<evidence type="ECO:0000256" key="2">
    <source>
        <dbReference type="ARBA" id="ARBA00022559"/>
    </source>
</evidence>
<feature type="binding site" evidence="9">
    <location>
        <position position="152"/>
    </location>
    <ligand>
        <name>Ca(2+)</name>
        <dbReference type="ChEBI" id="CHEBI:29108"/>
        <label>1</label>
    </ligand>
</feature>
<keyword evidence="11" id="KW-1015">Disulfide bond</keyword>
<feature type="active site" description="Proton acceptor" evidence="8">
    <location>
        <position position="135"/>
    </location>
</feature>
<evidence type="ECO:0000256" key="12">
    <source>
        <dbReference type="RuleBase" id="RU363051"/>
    </source>
</evidence>
<feature type="binding site" description="axial binding residue" evidence="9">
    <location>
        <position position="259"/>
    </location>
    <ligand>
        <name>heme b</name>
        <dbReference type="ChEBI" id="CHEBI:60344"/>
    </ligand>
    <ligandPart>
        <name>Fe</name>
        <dbReference type="ChEBI" id="CHEBI:18248"/>
    </ligandPart>
</feature>
<dbReference type="EMBL" id="ML977170">
    <property type="protein sequence ID" value="KAF1984077.1"/>
    <property type="molecule type" value="Genomic_DNA"/>
</dbReference>
<dbReference type="GO" id="GO:0000302">
    <property type="term" value="P:response to reactive oxygen species"/>
    <property type="evidence" value="ECO:0007669"/>
    <property type="project" value="TreeGrafter"/>
</dbReference>
<dbReference type="InterPro" id="IPR019794">
    <property type="entry name" value="Peroxidases_AS"/>
</dbReference>
<dbReference type="InterPro" id="IPR001621">
    <property type="entry name" value="Ligninase"/>
</dbReference>
<keyword evidence="7" id="KW-0325">Glycoprotein</keyword>
<evidence type="ECO:0000256" key="4">
    <source>
        <dbReference type="ARBA" id="ARBA00022723"/>
    </source>
</evidence>
<evidence type="ECO:0000313" key="14">
    <source>
        <dbReference type="EMBL" id="KAF1984077.1"/>
    </source>
</evidence>
<keyword evidence="6 9" id="KW-0408">Iron</keyword>
<dbReference type="EC" id="1.11.1.-" evidence="12"/>
<gene>
    <name evidence="14" type="ORF">K402DRAFT_423158</name>
</gene>
<evidence type="ECO:0000256" key="10">
    <source>
        <dbReference type="PIRSR" id="PIRSR601621-3"/>
    </source>
</evidence>
<keyword evidence="3 9" id="KW-0349">Heme</keyword>
<dbReference type="PROSITE" id="PS00436">
    <property type="entry name" value="PEROXIDASE_2"/>
    <property type="match status" value="1"/>
</dbReference>
<feature type="binding site" evidence="9">
    <location>
        <position position="136"/>
    </location>
    <ligand>
        <name>Ca(2+)</name>
        <dbReference type="ChEBI" id="CHEBI:29108"/>
        <label>1</label>
    </ligand>
</feature>
<feature type="binding site" evidence="9">
    <location>
        <position position="284"/>
    </location>
    <ligand>
        <name>Ca(2+)</name>
        <dbReference type="ChEBI" id="CHEBI:29108"/>
        <label>2</label>
    </ligand>
</feature>
<dbReference type="InterPro" id="IPR010255">
    <property type="entry name" value="Haem_peroxidase_sf"/>
</dbReference>
<dbReference type="OrthoDB" id="2113341at2759"/>
<dbReference type="GO" id="GO:0004601">
    <property type="term" value="F:peroxidase activity"/>
    <property type="evidence" value="ECO:0007669"/>
    <property type="project" value="UniProtKB-KW"/>
</dbReference>
<evidence type="ECO:0000256" key="1">
    <source>
        <dbReference type="ARBA" id="ARBA00006089"/>
    </source>
</evidence>
<dbReference type="Gene3D" id="1.10.520.10">
    <property type="match status" value="1"/>
</dbReference>
<dbReference type="GO" id="GO:0020037">
    <property type="term" value="F:heme binding"/>
    <property type="evidence" value="ECO:0007669"/>
    <property type="project" value="UniProtKB-UniRule"/>
</dbReference>
<evidence type="ECO:0000256" key="5">
    <source>
        <dbReference type="ARBA" id="ARBA00023002"/>
    </source>
</evidence>
<evidence type="ECO:0000256" key="11">
    <source>
        <dbReference type="PIRSR" id="PIRSR601621-4"/>
    </source>
</evidence>
<protein>
    <recommendedName>
        <fullName evidence="12">Peroxidase</fullName>
        <ecNumber evidence="12">1.11.1.-</ecNumber>
    </recommendedName>
</protein>
<keyword evidence="4 9" id="KW-0479">Metal-binding</keyword>
<sequence length="407" mass="43446">MKTSTLLVGYALATALPGTLAWPGMTKTMADLKSKLSERQDSSGEFDSDELIGDLATVGATTAVGKAIKDIILGDADPESDVKLSGTLPAKGSKACAADTCCVWKYIANDMAAKFKGSSGRCNKFARAAVRLGFHDAGAWSKQTGGTGADGSIILASGEINRAENKGLQDIAKITKAWYDSYKKYGVSAADVIQMGANVATVVCPLGPRVRSFVGRKDSTTPAVDGLLPNVFADADSLIQLFKDKTIKQHGLTALVGAHTTSQQLFVDPSRARDPQDSTPGVWDVLFYGQTLSNDVPKRVFKFPSDVKLSQHPDISAEWQKFVNDQGDWNEDYAREYVRLSLLGVNNINSLTECTAVLPPAVKAFKNPDNTAIAAWLKGKFNVLGSYLEDGTLLSSTLLTLLGILLG</sequence>
<evidence type="ECO:0000256" key="9">
    <source>
        <dbReference type="PIRSR" id="PIRSR601621-2"/>
    </source>
</evidence>
<feature type="chain" id="PRO_5026371403" description="Peroxidase" evidence="12">
    <location>
        <begin position="22"/>
        <end position="407"/>
    </location>
</feature>
<feature type="disulfide bond" evidence="11">
    <location>
        <begin position="101"/>
        <end position="354"/>
    </location>
</feature>
<comment type="similarity">
    <text evidence="1 12">Belongs to the peroxidase family. Ligninase subfamily.</text>
</comment>
<keyword evidence="15" id="KW-1185">Reference proteome</keyword>
<keyword evidence="2 12" id="KW-0575">Peroxidase</keyword>
<dbReference type="Gene3D" id="1.10.420.10">
    <property type="entry name" value="Peroxidase, domain 2"/>
    <property type="match status" value="1"/>
</dbReference>
<dbReference type="SUPFAM" id="SSF48113">
    <property type="entry name" value="Heme-dependent peroxidases"/>
    <property type="match status" value="1"/>
</dbReference>
<evidence type="ECO:0000256" key="8">
    <source>
        <dbReference type="PIRSR" id="PIRSR601621-1"/>
    </source>
</evidence>
<evidence type="ECO:0000256" key="7">
    <source>
        <dbReference type="ARBA" id="ARBA00023180"/>
    </source>
</evidence>
<dbReference type="PANTHER" id="PTHR31356:SF66">
    <property type="entry name" value="CATALASE-PEROXIDASE"/>
    <property type="match status" value="1"/>
</dbReference>
<evidence type="ECO:0000256" key="3">
    <source>
        <dbReference type="ARBA" id="ARBA00022617"/>
    </source>
</evidence>
<feature type="site" description="Transition state stabilizer" evidence="10">
    <location>
        <position position="131"/>
    </location>
</feature>
<reference evidence="14" key="1">
    <citation type="journal article" date="2020" name="Stud. Mycol.">
        <title>101 Dothideomycetes genomes: a test case for predicting lifestyles and emergence of pathogens.</title>
        <authorList>
            <person name="Haridas S."/>
            <person name="Albert R."/>
            <person name="Binder M."/>
            <person name="Bloem J."/>
            <person name="Labutti K."/>
            <person name="Salamov A."/>
            <person name="Andreopoulos B."/>
            <person name="Baker S."/>
            <person name="Barry K."/>
            <person name="Bills G."/>
            <person name="Bluhm B."/>
            <person name="Cannon C."/>
            <person name="Castanera R."/>
            <person name="Culley D."/>
            <person name="Daum C."/>
            <person name="Ezra D."/>
            <person name="Gonzalez J."/>
            <person name="Henrissat B."/>
            <person name="Kuo A."/>
            <person name="Liang C."/>
            <person name="Lipzen A."/>
            <person name="Lutzoni F."/>
            <person name="Magnuson J."/>
            <person name="Mondo S."/>
            <person name="Nolan M."/>
            <person name="Ohm R."/>
            <person name="Pangilinan J."/>
            <person name="Park H.-J."/>
            <person name="Ramirez L."/>
            <person name="Alfaro M."/>
            <person name="Sun H."/>
            <person name="Tritt A."/>
            <person name="Yoshinaga Y."/>
            <person name="Zwiers L.-H."/>
            <person name="Turgeon B."/>
            <person name="Goodwin S."/>
            <person name="Spatafora J."/>
            <person name="Crous P."/>
            <person name="Grigoriev I."/>
        </authorList>
    </citation>
    <scope>NUCLEOTIDE SEQUENCE</scope>
    <source>
        <strain evidence="14">CBS 113979</strain>
    </source>
</reference>
<feature type="binding site" evidence="9">
    <location>
        <position position="279"/>
    </location>
    <ligand>
        <name>Ca(2+)</name>
        <dbReference type="ChEBI" id="CHEBI:29108"/>
        <label>2</label>
    </ligand>
</feature>
<feature type="binding site" evidence="9">
    <location>
        <position position="148"/>
    </location>
    <ligand>
        <name>Ca(2+)</name>
        <dbReference type="ChEBI" id="CHEBI:29108"/>
        <label>1</label>
    </ligand>
</feature>
<feature type="signal peptide" evidence="12">
    <location>
        <begin position="1"/>
        <end position="21"/>
    </location>
</feature>
<dbReference type="InterPro" id="IPR044831">
    <property type="entry name" value="Ccp1-like"/>
</dbReference>
<feature type="binding site" evidence="9">
    <location>
        <position position="277"/>
    </location>
    <ligand>
        <name>Ca(2+)</name>
        <dbReference type="ChEBI" id="CHEBI:29108"/>
        <label>2</label>
    </ligand>
</feature>
<dbReference type="PRINTS" id="PR00462">
    <property type="entry name" value="LIGNINASE"/>
</dbReference>
<feature type="domain" description="Plant heme peroxidase family profile" evidence="13">
    <location>
        <begin position="148"/>
        <end position="260"/>
    </location>
</feature>
<dbReference type="GO" id="GO:0034599">
    <property type="term" value="P:cellular response to oxidative stress"/>
    <property type="evidence" value="ECO:0007669"/>
    <property type="project" value="InterPro"/>
</dbReference>
<comment type="cofactor">
    <cofactor evidence="9 12">
        <name>Ca(2+)</name>
        <dbReference type="ChEBI" id="CHEBI:29108"/>
    </cofactor>
    <text evidence="9 12">Binds 2 calcium ions per subunit.</text>
</comment>
<accession>A0A6G1GTG5</accession>
<dbReference type="InterPro" id="IPR002016">
    <property type="entry name" value="Haem_peroxidase"/>
</dbReference>
<dbReference type="PANTHER" id="PTHR31356">
    <property type="entry name" value="THYLAKOID LUMENAL 29 KDA PROTEIN, CHLOROPLASTIC-RELATED"/>
    <property type="match status" value="1"/>
</dbReference>
<name>A0A6G1GTG5_9PEZI</name>
<proteinExistence type="inferred from homology"/>
<feature type="disulfide bond" evidence="11">
    <location>
        <begin position="122"/>
        <end position="204"/>
    </location>
</feature>
<feature type="binding site" evidence="9">
    <location>
        <position position="260"/>
    </location>
    <ligand>
        <name>Ca(2+)</name>
        <dbReference type="ChEBI" id="CHEBI:29108"/>
        <label>2</label>
    </ligand>
</feature>
<dbReference type="PRINTS" id="PR00458">
    <property type="entry name" value="PEROXIDASE"/>
</dbReference>
<dbReference type="GO" id="GO:0046872">
    <property type="term" value="F:metal ion binding"/>
    <property type="evidence" value="ECO:0007669"/>
    <property type="project" value="UniProtKB-UniRule"/>
</dbReference>
<evidence type="ECO:0000256" key="6">
    <source>
        <dbReference type="ARBA" id="ARBA00023004"/>
    </source>
</evidence>
<dbReference type="GO" id="GO:0042744">
    <property type="term" value="P:hydrogen peroxide catabolic process"/>
    <property type="evidence" value="ECO:0007669"/>
    <property type="project" value="TreeGrafter"/>
</dbReference>
<feature type="binding site" evidence="9">
    <location>
        <position position="150"/>
    </location>
    <ligand>
        <name>Ca(2+)</name>
        <dbReference type="ChEBI" id="CHEBI:29108"/>
        <label>1</label>
    </ligand>
</feature>
<organism evidence="14 15">
    <name type="scientific">Aulographum hederae CBS 113979</name>
    <dbReference type="NCBI Taxonomy" id="1176131"/>
    <lineage>
        <taxon>Eukaryota</taxon>
        <taxon>Fungi</taxon>
        <taxon>Dikarya</taxon>
        <taxon>Ascomycota</taxon>
        <taxon>Pezizomycotina</taxon>
        <taxon>Dothideomycetes</taxon>
        <taxon>Pleosporomycetidae</taxon>
        <taxon>Aulographales</taxon>
        <taxon>Aulographaceae</taxon>
    </lineage>
</organism>
<keyword evidence="5 12" id="KW-0560">Oxidoreductase</keyword>
<evidence type="ECO:0000313" key="15">
    <source>
        <dbReference type="Proteomes" id="UP000800041"/>
    </source>
</evidence>
<dbReference type="AlphaFoldDB" id="A0A6G1GTG5"/>
<dbReference type="Pfam" id="PF00141">
    <property type="entry name" value="peroxidase"/>
    <property type="match status" value="1"/>
</dbReference>
<keyword evidence="9 12" id="KW-0106">Calcium</keyword>